<evidence type="ECO:0008006" key="3">
    <source>
        <dbReference type="Google" id="ProtNLM"/>
    </source>
</evidence>
<evidence type="ECO:0000313" key="2">
    <source>
        <dbReference type="Proteomes" id="UP001177212"/>
    </source>
</evidence>
<comment type="caution">
    <text evidence="1">The sequence shown here is derived from an EMBL/GenBank/DDBJ whole genome shotgun (WGS) entry which is preliminary data.</text>
</comment>
<organism evidence="1 2">
    <name type="scientific">Pseudoalteromonas marina</name>
    <dbReference type="NCBI Taxonomy" id="267375"/>
    <lineage>
        <taxon>Bacteria</taxon>
        <taxon>Pseudomonadati</taxon>
        <taxon>Pseudomonadota</taxon>
        <taxon>Gammaproteobacteria</taxon>
        <taxon>Alteromonadales</taxon>
        <taxon>Pseudoalteromonadaceae</taxon>
        <taxon>Pseudoalteromonas</taxon>
    </lineage>
</organism>
<evidence type="ECO:0000313" key="1">
    <source>
        <dbReference type="EMBL" id="MDP2565792.1"/>
    </source>
</evidence>
<gene>
    <name evidence="1" type="ORF">Q8W34_14190</name>
</gene>
<dbReference type="EMBL" id="JAUYVT010000014">
    <property type="protein sequence ID" value="MDP2565792.1"/>
    <property type="molecule type" value="Genomic_DNA"/>
</dbReference>
<protein>
    <recommendedName>
        <fullName evidence="3">Orphan protein</fullName>
    </recommendedName>
</protein>
<accession>A0ABT9FG87</accession>
<dbReference type="Proteomes" id="UP001177212">
    <property type="component" value="Unassembled WGS sequence"/>
</dbReference>
<reference evidence="1" key="1">
    <citation type="submission" date="2023-07" db="EMBL/GenBank/DDBJ databases">
        <title>Genome content predicts the carbon catabolic preferences of heterotrophic bacteria.</title>
        <authorList>
            <person name="Gralka M."/>
        </authorList>
    </citation>
    <scope>NUCLEOTIDE SEQUENCE</scope>
    <source>
        <strain evidence="1">4G09</strain>
    </source>
</reference>
<keyword evidence="2" id="KW-1185">Reference proteome</keyword>
<dbReference type="RefSeq" id="WP_305472525.1">
    <property type="nucleotide sequence ID" value="NZ_JAUYVT010000014.1"/>
</dbReference>
<proteinExistence type="predicted"/>
<sequence length="82" mass="9731">MLEKVQKTNCNNCLFTKNRIVNEERKKQILDTCRKNKSKFICHKASKTKQEVTCRGFYDQENNQEINKMLEMLGQVNFVTVE</sequence>
<name>A0ABT9FG87_9GAMM</name>